<keyword evidence="3" id="KW-0677">Repeat</keyword>
<dbReference type="EMBL" id="JAAWVO010065167">
    <property type="protein sequence ID" value="MBN3323443.1"/>
    <property type="molecule type" value="Genomic_DNA"/>
</dbReference>
<evidence type="ECO:0000256" key="1">
    <source>
        <dbReference type="ARBA" id="ARBA00004173"/>
    </source>
</evidence>
<feature type="coiled-coil region" evidence="6">
    <location>
        <begin position="152"/>
        <end position="179"/>
    </location>
</feature>
<feature type="domain" description="Rhodanese" evidence="7">
    <location>
        <begin position="20"/>
        <end position="140"/>
    </location>
</feature>
<dbReference type="CDD" id="cd01449">
    <property type="entry name" value="TST_Repeat_2"/>
    <property type="match status" value="1"/>
</dbReference>
<reference evidence="8" key="1">
    <citation type="journal article" date="2021" name="Cell">
        <title>Tracing the genetic footprints of vertebrate landing in non-teleost ray-finned fishes.</title>
        <authorList>
            <person name="Bi X."/>
            <person name="Wang K."/>
            <person name="Yang L."/>
            <person name="Pan H."/>
            <person name="Jiang H."/>
            <person name="Wei Q."/>
            <person name="Fang M."/>
            <person name="Yu H."/>
            <person name="Zhu C."/>
            <person name="Cai Y."/>
            <person name="He Y."/>
            <person name="Gan X."/>
            <person name="Zeng H."/>
            <person name="Yu D."/>
            <person name="Zhu Y."/>
            <person name="Jiang H."/>
            <person name="Qiu Q."/>
            <person name="Yang H."/>
            <person name="Zhang Y.E."/>
            <person name="Wang W."/>
            <person name="Zhu M."/>
            <person name="He S."/>
            <person name="Zhang G."/>
        </authorList>
    </citation>
    <scope>NUCLEOTIDE SEQUENCE</scope>
    <source>
        <strain evidence="8">Allg_001</strain>
    </source>
</reference>
<dbReference type="PANTHER" id="PTHR11364:SF27">
    <property type="entry name" value="SULFURTRANSFERASE"/>
    <property type="match status" value="1"/>
</dbReference>
<evidence type="ECO:0000313" key="9">
    <source>
        <dbReference type="Proteomes" id="UP000736164"/>
    </source>
</evidence>
<comment type="caution">
    <text evidence="8">The sequence shown here is derived from an EMBL/GenBank/DDBJ whole genome shotgun (WGS) entry which is preliminary data.</text>
</comment>
<dbReference type="Pfam" id="PF00581">
    <property type="entry name" value="Rhodanese"/>
    <property type="match status" value="2"/>
</dbReference>
<evidence type="ECO:0000256" key="3">
    <source>
        <dbReference type="ARBA" id="ARBA00022737"/>
    </source>
</evidence>
<feature type="non-terminal residue" evidence="8">
    <location>
        <position position="290"/>
    </location>
</feature>
<dbReference type="Proteomes" id="UP000736164">
    <property type="component" value="Unassembled WGS sequence"/>
</dbReference>
<evidence type="ECO:0000313" key="8">
    <source>
        <dbReference type="EMBL" id="MBN3323443.1"/>
    </source>
</evidence>
<keyword evidence="2 5" id="KW-0808">Transferase</keyword>
<evidence type="ECO:0000259" key="7">
    <source>
        <dbReference type="PROSITE" id="PS50206"/>
    </source>
</evidence>
<dbReference type="GO" id="GO:0005739">
    <property type="term" value="C:mitochondrion"/>
    <property type="evidence" value="ECO:0007669"/>
    <property type="project" value="UniProtKB-SubCell"/>
</dbReference>
<comment type="subcellular location">
    <subcellularLocation>
        <location evidence="1">Mitochondrion</location>
    </subcellularLocation>
</comment>
<evidence type="ECO:0000256" key="5">
    <source>
        <dbReference type="RuleBase" id="RU000507"/>
    </source>
</evidence>
<evidence type="ECO:0000256" key="2">
    <source>
        <dbReference type="ARBA" id="ARBA00022679"/>
    </source>
</evidence>
<dbReference type="SUPFAM" id="SSF52821">
    <property type="entry name" value="Rhodanese/Cell cycle control phosphatase"/>
    <property type="match status" value="2"/>
</dbReference>
<dbReference type="PROSITE" id="PS50206">
    <property type="entry name" value="RHODANESE_3"/>
    <property type="match status" value="2"/>
</dbReference>
<dbReference type="CDD" id="cd01448">
    <property type="entry name" value="TST_Repeat_1"/>
    <property type="match status" value="1"/>
</dbReference>
<evidence type="ECO:0000256" key="4">
    <source>
        <dbReference type="ARBA" id="ARBA00023128"/>
    </source>
</evidence>
<accession>A0A8J7P4A5</accession>
<keyword evidence="4" id="KW-0496">Mitochondrion</keyword>
<evidence type="ECO:0000256" key="6">
    <source>
        <dbReference type="SAM" id="Coils"/>
    </source>
</evidence>
<dbReference type="InterPro" id="IPR036873">
    <property type="entry name" value="Rhodanese-like_dom_sf"/>
</dbReference>
<dbReference type="InterPro" id="IPR001763">
    <property type="entry name" value="Rhodanese-like_dom"/>
</dbReference>
<name>A0A8J7P4A5_ATRSP</name>
<sequence>QMSALVSAQWLWRAIQDPGSRPNLHILDASWYLPEMNRDAKKEFRHPGHIPGASLFDIDACSDRRSPFDHMLPTESEFTAYVGKLGIGNDAHVVVYDASDFGAFSAPRVWWMFRVFGHRAVSLLDGGLVNWIREGYPVTGEHSEPKPVTFVAKLEASRVKSYEDILENLEQRAFQLLDVKTPGRFRGIEPEPMEGVEPGHIPGSVNIPFYDFLTPPGFFKPPSQIQELFGGKGLDLSQPLAVTCGSGVTACHAVLAAAALCGKDDVAVYDGSWGEWFRRAPPELILSEGE</sequence>
<dbReference type="InterPro" id="IPR001307">
    <property type="entry name" value="Thiosulphate_STrfase_CS"/>
</dbReference>
<dbReference type="FunFam" id="3.40.250.10:FF:000001">
    <property type="entry name" value="Sulfurtransferase"/>
    <property type="match status" value="1"/>
</dbReference>
<dbReference type="GO" id="GO:0004792">
    <property type="term" value="F:thiosulfate-cyanide sulfurtransferase activity"/>
    <property type="evidence" value="ECO:0007669"/>
    <property type="project" value="InterPro"/>
</dbReference>
<feature type="non-terminal residue" evidence="8">
    <location>
        <position position="1"/>
    </location>
</feature>
<dbReference type="SMART" id="SM00450">
    <property type="entry name" value="RHOD"/>
    <property type="match status" value="2"/>
</dbReference>
<keyword evidence="9" id="KW-1185">Reference proteome</keyword>
<keyword evidence="6" id="KW-0175">Coiled coil</keyword>
<gene>
    <name evidence="8" type="primary">Mpst_0</name>
    <name evidence="8" type="ORF">GTO95_0000193</name>
</gene>
<protein>
    <recommendedName>
        <fullName evidence="5">Sulfurtransferase</fullName>
    </recommendedName>
</protein>
<dbReference type="AlphaFoldDB" id="A0A8J7P4A5"/>
<feature type="domain" description="Rhodanese" evidence="7">
    <location>
        <begin position="170"/>
        <end position="285"/>
    </location>
</feature>
<proteinExistence type="predicted"/>
<dbReference type="FunFam" id="3.40.250.10:FF:000008">
    <property type="entry name" value="Sulfurtransferase"/>
    <property type="match status" value="1"/>
</dbReference>
<dbReference type="Gene3D" id="3.40.250.10">
    <property type="entry name" value="Rhodanese-like domain"/>
    <property type="match status" value="2"/>
</dbReference>
<dbReference type="PANTHER" id="PTHR11364">
    <property type="entry name" value="THIOSULFATE SULFERTANSFERASE"/>
    <property type="match status" value="1"/>
</dbReference>
<dbReference type="PROSITE" id="PS00683">
    <property type="entry name" value="RHODANESE_2"/>
    <property type="match status" value="1"/>
</dbReference>
<dbReference type="InterPro" id="IPR045078">
    <property type="entry name" value="TST/MPST-like"/>
</dbReference>
<organism evidence="8 9">
    <name type="scientific">Atractosteus spatula</name>
    <name type="common">Alligator gar</name>
    <name type="synonym">Lepisosteus spatula</name>
    <dbReference type="NCBI Taxonomy" id="7917"/>
    <lineage>
        <taxon>Eukaryota</taxon>
        <taxon>Metazoa</taxon>
        <taxon>Chordata</taxon>
        <taxon>Craniata</taxon>
        <taxon>Vertebrata</taxon>
        <taxon>Euteleostomi</taxon>
        <taxon>Actinopterygii</taxon>
        <taxon>Neopterygii</taxon>
        <taxon>Holostei</taxon>
        <taxon>Semionotiformes</taxon>
        <taxon>Lepisosteidae</taxon>
        <taxon>Atractosteus</taxon>
    </lineage>
</organism>